<dbReference type="RefSeq" id="WP_290254046.1">
    <property type="nucleotide sequence ID" value="NZ_JAUGQQ010000003.1"/>
</dbReference>
<proteinExistence type="predicted"/>
<keyword evidence="2" id="KW-1185">Reference proteome</keyword>
<protein>
    <submittedName>
        <fullName evidence="1">Capsule assembly Wzi family protein</fullName>
    </submittedName>
</protein>
<name>A0ABT8DJ19_9FLAO</name>
<dbReference type="InterPro" id="IPR038636">
    <property type="entry name" value="Wzi_sf"/>
</dbReference>
<evidence type="ECO:0000313" key="1">
    <source>
        <dbReference type="EMBL" id="MDN3723951.1"/>
    </source>
</evidence>
<comment type="caution">
    <text evidence="1">The sequence shown here is derived from an EMBL/GenBank/DDBJ whole genome shotgun (WGS) entry which is preliminary data.</text>
</comment>
<dbReference type="Gene3D" id="2.40.160.130">
    <property type="entry name" value="Capsule assembly protein Wzi"/>
    <property type="match status" value="1"/>
</dbReference>
<dbReference type="Proteomes" id="UP001244787">
    <property type="component" value="Unassembled WGS sequence"/>
</dbReference>
<gene>
    <name evidence="1" type="ORF">QRD02_06120</name>
</gene>
<organism evidence="1 2">
    <name type="scientific">Aequorivita aurantiaca</name>
    <dbReference type="NCBI Taxonomy" id="3053356"/>
    <lineage>
        <taxon>Bacteria</taxon>
        <taxon>Pseudomonadati</taxon>
        <taxon>Bacteroidota</taxon>
        <taxon>Flavobacteriia</taxon>
        <taxon>Flavobacteriales</taxon>
        <taxon>Flavobacteriaceae</taxon>
        <taxon>Aequorivita</taxon>
    </lineage>
</organism>
<evidence type="ECO:0000313" key="2">
    <source>
        <dbReference type="Proteomes" id="UP001244787"/>
    </source>
</evidence>
<reference evidence="1 2" key="1">
    <citation type="submission" date="2023-06" db="EMBL/GenBank/DDBJ databases">
        <authorList>
            <person name="Ye Y.-Q."/>
            <person name="Du Z.-J."/>
        </authorList>
    </citation>
    <scope>NUCLEOTIDE SEQUENCE [LARGE SCALE GENOMIC DNA]</scope>
    <source>
        <strain evidence="1 2">SDUM287046</strain>
    </source>
</reference>
<dbReference type="EMBL" id="JAUGQQ010000003">
    <property type="protein sequence ID" value="MDN3723951.1"/>
    <property type="molecule type" value="Genomic_DNA"/>
</dbReference>
<sequence>MWISKILVTEINTVMPIPAKKGHCYSEFSIDRNSYMKLLKFFFLLCPFFIFSQEFKIAGSAEAKAILATENENPFWFHTNTNFAVGELTNFSATGELRASLLFPSFLINGGAAVFGRDGVKDAVQRRDLYLQFENSWLFATVGAKKQFEVFNGLSATNQDFLWSGNARPLPGILLEANNPFKISKTFAVDWGMAHYELNDDRYVDGTHVHYKRLSLITSFNENNTLTAKVQHYVQWGGTSPEWGKLKSGFKDFVNVFFAHTTEEYGIEGETLNKLGNHLGSVLLDYNHANKLGSFSIYHDHYIEDGSGTRLANFPDGLWGIYFEPANNRFFTAILYEYIDTMDQSGISVGSGKDNYFSNSIYRSGWSYEKNIMGVPFILYDKSAQISEGVSPIISNRVKVHHFGLMGHFDAFQWKLKSSLAKYTGTYRTPLYPEWKYWYNYGSLSYKNEKLGTFTIMGGADFSNKAKTLVGGGVEYSYSF</sequence>
<accession>A0ABT8DJ19</accession>